<dbReference type="PANTHER" id="PTHR46033:SF8">
    <property type="entry name" value="PROTEIN MAINTENANCE OF MERISTEMS-LIKE"/>
    <property type="match status" value="1"/>
</dbReference>
<dbReference type="Pfam" id="PF14368">
    <property type="entry name" value="LTP_2"/>
    <property type="match status" value="1"/>
</dbReference>
<evidence type="ECO:0000313" key="10">
    <source>
        <dbReference type="Proteomes" id="UP000436088"/>
    </source>
</evidence>
<dbReference type="CDD" id="cd00010">
    <property type="entry name" value="AAI_LTSS"/>
    <property type="match status" value="1"/>
</dbReference>
<evidence type="ECO:0000256" key="7">
    <source>
        <dbReference type="SAM" id="MobiDB-lite"/>
    </source>
</evidence>
<dbReference type="SUPFAM" id="SSF47699">
    <property type="entry name" value="Bifunctional inhibitor/lipid-transfer protein/seed storage 2S albumin"/>
    <property type="match status" value="1"/>
</dbReference>
<dbReference type="GO" id="GO:0008289">
    <property type="term" value="F:lipid binding"/>
    <property type="evidence" value="ECO:0007669"/>
    <property type="project" value="InterPro"/>
</dbReference>
<dbReference type="AlphaFoldDB" id="A0A6A3AI37"/>
<comment type="similarity">
    <text evidence="2">Belongs to the plant LTP family.</text>
</comment>
<dbReference type="InterPro" id="IPR004332">
    <property type="entry name" value="Transposase_MuDR"/>
</dbReference>
<dbReference type="PANTHER" id="PTHR46033">
    <property type="entry name" value="PROTEIN MAIN-LIKE 2"/>
    <property type="match status" value="1"/>
</dbReference>
<dbReference type="SMART" id="SM00499">
    <property type="entry name" value="AAI"/>
    <property type="match status" value="1"/>
</dbReference>
<dbReference type="Proteomes" id="UP000436088">
    <property type="component" value="Unassembled WGS sequence"/>
</dbReference>
<dbReference type="EMBL" id="VEPZ02000997">
    <property type="protein sequence ID" value="KAE8703718.1"/>
    <property type="molecule type" value="Genomic_DNA"/>
</dbReference>
<evidence type="ECO:0000256" key="1">
    <source>
        <dbReference type="ARBA" id="ARBA00004609"/>
    </source>
</evidence>
<reference evidence="9" key="1">
    <citation type="submission" date="2019-09" db="EMBL/GenBank/DDBJ databases">
        <title>Draft genome information of white flower Hibiscus syriacus.</title>
        <authorList>
            <person name="Kim Y.-M."/>
        </authorList>
    </citation>
    <scope>NUCLEOTIDE SEQUENCE [LARGE SCALE GENOMIC DNA]</scope>
    <source>
        <strain evidence="9">YM2019G1</strain>
    </source>
</reference>
<protein>
    <submittedName>
        <fullName evidence="9">Bifunctional inhibitor/lipid-transfer protein/seed storage 2S albumin superfamily protein, putative isoform 1</fullName>
    </submittedName>
</protein>
<dbReference type="Gene3D" id="1.10.110.10">
    <property type="entry name" value="Plant lipid-transfer and hydrophobic proteins"/>
    <property type="match status" value="1"/>
</dbReference>
<accession>A0A6A3AI37</accession>
<name>A0A6A3AI37_HIBSY</name>
<evidence type="ECO:0000256" key="2">
    <source>
        <dbReference type="ARBA" id="ARBA00009748"/>
    </source>
</evidence>
<feature type="region of interest" description="Disordered" evidence="7">
    <location>
        <begin position="834"/>
        <end position="879"/>
    </location>
</feature>
<comment type="caution">
    <text evidence="9">The sequence shown here is derived from an EMBL/GenBank/DDBJ whole genome shotgun (WGS) entry which is preliminary data.</text>
</comment>
<comment type="subcellular location">
    <subcellularLocation>
        <location evidence="1">Cell membrane</location>
        <topology evidence="1">Lipid-anchor</topology>
        <topology evidence="1">GPI-anchor</topology>
    </subcellularLocation>
</comment>
<evidence type="ECO:0000256" key="6">
    <source>
        <dbReference type="ARBA" id="ARBA00023288"/>
    </source>
</evidence>
<keyword evidence="4" id="KW-0325">Glycoprotein</keyword>
<dbReference type="FunFam" id="1.10.110.10:FF:000001">
    <property type="entry name" value="Bifunctional inhibitor/lipid-transfer protein/seed storage 2S albumin superfamily protein"/>
    <property type="match status" value="1"/>
</dbReference>
<keyword evidence="4" id="KW-0336">GPI-anchor</keyword>
<keyword evidence="4" id="KW-0472">Membrane</keyword>
<dbReference type="PRINTS" id="PR00382">
    <property type="entry name" value="LIPIDTRNSFER"/>
</dbReference>
<keyword evidence="5" id="KW-0732">Signal</keyword>
<feature type="compositionally biased region" description="Low complexity" evidence="7">
    <location>
        <begin position="478"/>
        <end position="494"/>
    </location>
</feature>
<dbReference type="InterPro" id="IPR019557">
    <property type="entry name" value="AminoTfrase-like_pln_mobile"/>
</dbReference>
<feature type="compositionally biased region" description="Polar residues" evidence="7">
    <location>
        <begin position="500"/>
        <end position="516"/>
    </location>
</feature>
<organism evidence="9 10">
    <name type="scientific">Hibiscus syriacus</name>
    <name type="common">Rose of Sharon</name>
    <dbReference type="NCBI Taxonomy" id="106335"/>
    <lineage>
        <taxon>Eukaryota</taxon>
        <taxon>Viridiplantae</taxon>
        <taxon>Streptophyta</taxon>
        <taxon>Embryophyta</taxon>
        <taxon>Tracheophyta</taxon>
        <taxon>Spermatophyta</taxon>
        <taxon>Magnoliopsida</taxon>
        <taxon>eudicotyledons</taxon>
        <taxon>Gunneridae</taxon>
        <taxon>Pentapetalae</taxon>
        <taxon>rosids</taxon>
        <taxon>malvids</taxon>
        <taxon>Malvales</taxon>
        <taxon>Malvaceae</taxon>
        <taxon>Malvoideae</taxon>
        <taxon>Hibiscus</taxon>
    </lineage>
</organism>
<feature type="domain" description="Bifunctional inhibitor/plant lipid transfer protein/seed storage helical" evidence="8">
    <location>
        <begin position="1121"/>
        <end position="1198"/>
    </location>
</feature>
<dbReference type="GO" id="GO:0006869">
    <property type="term" value="P:lipid transport"/>
    <property type="evidence" value="ECO:0007669"/>
    <property type="project" value="InterPro"/>
</dbReference>
<keyword evidence="6" id="KW-0449">Lipoprotein</keyword>
<dbReference type="InterPro" id="IPR016140">
    <property type="entry name" value="Bifunc_inhib/LTP/seed_store"/>
</dbReference>
<evidence type="ECO:0000256" key="4">
    <source>
        <dbReference type="ARBA" id="ARBA00022622"/>
    </source>
</evidence>
<feature type="compositionally biased region" description="Acidic residues" evidence="7">
    <location>
        <begin position="537"/>
        <end position="550"/>
    </location>
</feature>
<evidence type="ECO:0000256" key="5">
    <source>
        <dbReference type="ARBA" id="ARBA00022729"/>
    </source>
</evidence>
<evidence type="ECO:0000256" key="3">
    <source>
        <dbReference type="ARBA" id="ARBA00022475"/>
    </source>
</evidence>
<dbReference type="InterPro" id="IPR000528">
    <property type="entry name" value="Plant_nsLTP"/>
</dbReference>
<keyword evidence="3" id="KW-1003">Cell membrane</keyword>
<evidence type="ECO:0000313" key="9">
    <source>
        <dbReference type="EMBL" id="KAE8703718.1"/>
    </source>
</evidence>
<dbReference type="InterPro" id="IPR044824">
    <property type="entry name" value="MAIN-like"/>
</dbReference>
<dbReference type="GO" id="GO:0010073">
    <property type="term" value="P:meristem maintenance"/>
    <property type="evidence" value="ECO:0007669"/>
    <property type="project" value="InterPro"/>
</dbReference>
<dbReference type="GO" id="GO:0005886">
    <property type="term" value="C:plasma membrane"/>
    <property type="evidence" value="ECO:0007669"/>
    <property type="project" value="UniProtKB-SubCell"/>
</dbReference>
<proteinExistence type="inferred from homology"/>
<feature type="region of interest" description="Disordered" evidence="7">
    <location>
        <begin position="478"/>
        <end position="565"/>
    </location>
</feature>
<keyword evidence="10" id="KW-1185">Reference proteome</keyword>
<dbReference type="Pfam" id="PF03108">
    <property type="entry name" value="DBD_Tnp_Mut"/>
    <property type="match status" value="1"/>
</dbReference>
<dbReference type="Pfam" id="PF10536">
    <property type="entry name" value="PMD"/>
    <property type="match status" value="1"/>
</dbReference>
<feature type="region of interest" description="Disordered" evidence="7">
    <location>
        <begin position="1199"/>
        <end position="1255"/>
    </location>
</feature>
<feature type="compositionally biased region" description="Polar residues" evidence="7">
    <location>
        <begin position="1226"/>
        <end position="1244"/>
    </location>
</feature>
<gene>
    <name evidence="9" type="ORF">F3Y22_tig00110465pilonHSYRG00006</name>
</gene>
<dbReference type="GO" id="GO:0098552">
    <property type="term" value="C:side of membrane"/>
    <property type="evidence" value="ECO:0007669"/>
    <property type="project" value="UniProtKB-KW"/>
</dbReference>
<sequence length="1274" mass="140192">MLLRLDIDHISRHFSDMDVDRILETFIKNPRIPTPERILPYLASAGFGYIATIIGGCKLEPVLISALIERWRPETHTFHLPCGEATITLEDVSMHLGLPVDGNMMCGMADGDWQSMCIDYLGAAPPEFNGGRIALSRLKANFEVLNENASEDQAKACARAYILRIIGGILMPDKSRNQVHCMWLRHLIDFDEAGRYSWGAAVLAFLFREMCRATNYKKTAIGGCLLLLQSWAWFRMPFLCPIVNNHTWSIKRKDHKSIPTGLEEIRLLIDTKAGSEFQWIPYASDEVKACIPPHLSGSLEVWISVIPLICYAIIEWHPVDRVLRQYGCTQYIPGAPRNLDDVHNIDRRGKKDVNWVHEGLTFLGAEKDVNVSISSSPDAWTERRRYLFCISPTTTSLLSMPQGYMPSPPLHMPSPPVYMPSPQGYIPSPQGYIPSPQGYIPSPLGYMPSPQGFIPYGGAYTTMFNDPAYGSYASYLAGGASPQTPQSPSGSQTSMPMFPQFSQFPGSGGIVTSTPPGSLFYTGPSAPSASSTPNEENAADDDSEDEETEEQVPRRNPPRNRQPRHVELIREDDIGDPVIFNFTIFQILKFPNSKFSNSLKTSRLSAVVLYDGEIKEAEEGVVFESNHYIPLTLKRNITIEELITKISLKIRVAGQRRLSSLQYRFPTELFPLTYTSFQLSNDDDVSMMVDAHMGSSQSLIEIYATFIEVRATRGLSYSSHFGIAYQTDQVDSPTQLICNDFTSLMADPTPYTMPSSSIGRHSSATAYNLNPRGFTNNPYGNISSTSRGRHSSANVFDLHMEMPTRRQSIHIPHVTMASSSRGGHARGNLFDLNIGLSEEPSSPPEEPLREPGADGAETGLFVEPDSPQFNLHSDDDEDDVPINTTPAELPAHMYEADYDAMYEPEFPDLPDVGNYGLQSSVNDGNLHIGMEFASKEEAMMAIKSYNIRNSVQSRVDRSNTEKYVCYCVQRDNGCQWMVRVSKRKRKNNLWELTRYNGHHTCCATGINQDHPNLDSNIICQAIMPIVKKKLSYSCCSVDFCYTVTIWLKLVVHIILNTCHGRMMVELLITVSTKISPDLVKVGHPNATNTARPVTIIEYVKLGLALVSVTMVFYLTAAQSGCTSVLLGLAPCLNYITGNSTTPASSCCSQLSSVVQSQPQCLCSALNGGSSTLGMTINQTKALSLPGACNVQTPPLSRCNGGNGPAAAPVSSAVSPAADSSDETPDTPATSSMPSIPSGTGSKTVPTEEGSESNGSAMEMPLALTLFTLFVASYI</sequence>
<evidence type="ECO:0000259" key="8">
    <source>
        <dbReference type="SMART" id="SM00499"/>
    </source>
</evidence>
<feature type="compositionally biased region" description="Low complexity" evidence="7">
    <location>
        <begin position="1204"/>
        <end position="1218"/>
    </location>
</feature>
<feature type="compositionally biased region" description="Low complexity" evidence="7">
    <location>
        <begin position="524"/>
        <end position="536"/>
    </location>
</feature>
<dbReference type="InterPro" id="IPR036312">
    <property type="entry name" value="Bifun_inhib/LTP/seed_sf"/>
</dbReference>